<sequence>MLDPKDSVLPNQIPFSMMRGKSPIIFKKAKLVKKTTPSPSSSTATPPQGLSQDALAKRPVDIGPSQDKEKRSKSTYEAAEETIVPPSEIMD</sequence>
<organism evidence="2 3">
    <name type="scientific">Lithospermum erythrorhizon</name>
    <name type="common">Purple gromwell</name>
    <name type="synonym">Lithospermum officinale var. erythrorhizon</name>
    <dbReference type="NCBI Taxonomy" id="34254"/>
    <lineage>
        <taxon>Eukaryota</taxon>
        <taxon>Viridiplantae</taxon>
        <taxon>Streptophyta</taxon>
        <taxon>Embryophyta</taxon>
        <taxon>Tracheophyta</taxon>
        <taxon>Spermatophyta</taxon>
        <taxon>Magnoliopsida</taxon>
        <taxon>eudicotyledons</taxon>
        <taxon>Gunneridae</taxon>
        <taxon>Pentapetalae</taxon>
        <taxon>asterids</taxon>
        <taxon>lamiids</taxon>
        <taxon>Boraginales</taxon>
        <taxon>Boraginaceae</taxon>
        <taxon>Boraginoideae</taxon>
        <taxon>Lithospermeae</taxon>
        <taxon>Lithospermum</taxon>
    </lineage>
</organism>
<accession>A0AAV3PJE7</accession>
<feature type="compositionally biased region" description="Basic and acidic residues" evidence="1">
    <location>
        <begin position="55"/>
        <end position="74"/>
    </location>
</feature>
<dbReference type="AlphaFoldDB" id="A0AAV3PJE7"/>
<dbReference type="EMBL" id="BAABME010017906">
    <property type="protein sequence ID" value="GAA0151829.1"/>
    <property type="molecule type" value="Genomic_DNA"/>
</dbReference>
<protein>
    <submittedName>
        <fullName evidence="2">Uncharacterized protein</fullName>
    </submittedName>
</protein>
<feature type="compositionally biased region" description="Low complexity" evidence="1">
    <location>
        <begin position="35"/>
        <end position="47"/>
    </location>
</feature>
<proteinExistence type="predicted"/>
<keyword evidence="3" id="KW-1185">Reference proteome</keyword>
<comment type="caution">
    <text evidence="2">The sequence shown here is derived from an EMBL/GenBank/DDBJ whole genome shotgun (WGS) entry which is preliminary data.</text>
</comment>
<reference evidence="2 3" key="1">
    <citation type="submission" date="2024-01" db="EMBL/GenBank/DDBJ databases">
        <title>The complete chloroplast genome sequence of Lithospermum erythrorhizon: insights into the phylogenetic relationship among Boraginaceae species and the maternal lineages of purple gromwells.</title>
        <authorList>
            <person name="Okada T."/>
            <person name="Watanabe K."/>
        </authorList>
    </citation>
    <scope>NUCLEOTIDE SEQUENCE [LARGE SCALE GENOMIC DNA]</scope>
</reference>
<evidence type="ECO:0000256" key="1">
    <source>
        <dbReference type="SAM" id="MobiDB-lite"/>
    </source>
</evidence>
<evidence type="ECO:0000313" key="3">
    <source>
        <dbReference type="Proteomes" id="UP001454036"/>
    </source>
</evidence>
<name>A0AAV3PJE7_LITER</name>
<evidence type="ECO:0000313" key="2">
    <source>
        <dbReference type="EMBL" id="GAA0151829.1"/>
    </source>
</evidence>
<gene>
    <name evidence="2" type="ORF">LIER_37364</name>
</gene>
<dbReference type="Proteomes" id="UP001454036">
    <property type="component" value="Unassembled WGS sequence"/>
</dbReference>
<feature type="region of interest" description="Disordered" evidence="1">
    <location>
        <begin position="31"/>
        <end position="91"/>
    </location>
</feature>